<keyword evidence="2" id="KW-0472">Membrane</keyword>
<keyword evidence="2" id="KW-0812">Transmembrane</keyword>
<name>E6ZZK5_SPORE</name>
<feature type="compositionally biased region" description="Basic and acidic residues" evidence="1">
    <location>
        <begin position="220"/>
        <end position="232"/>
    </location>
</feature>
<dbReference type="AlphaFoldDB" id="E6ZZK5"/>
<evidence type="ECO:0000313" key="4">
    <source>
        <dbReference type="Proteomes" id="UP000008867"/>
    </source>
</evidence>
<protein>
    <submittedName>
        <fullName evidence="3">Conserved hypothetical Ustilaginaceae-specific protein</fullName>
    </submittedName>
</protein>
<feature type="region of interest" description="Disordered" evidence="1">
    <location>
        <begin position="215"/>
        <end position="280"/>
    </location>
</feature>
<sequence length="482" mass="54439">MPRSSCFWLEAVHLTFIVLVTLAAAYPTGSRSGITVHWPPESHLNDAYSPSNFHLDQEKLDALLAYVHEPSTDPSQPGVPEAGRIDTFPQFYNIESPTSRTRAVGSFSSSFQPHLNIFSGYEWTDHDSGASRALADQVMPSDRPVVLDPDLKRQRVNVVAQSLQRIWEQWQPNQETQDPLIKAFAQINPAARAESSLQHLQPVWIPLDPDDVSGRISGLSRDEEGSRGREPRFTQTRLLNDQDDRSLEPVDNTDSDIASRAGTSKSSSQPEAAKGKLPCSTYPRGVRKHLVSQIEPEELKKLDWTYSPFRWSKEDPAVYEQKTMQHVNDQINDKIFDKKLKWVSTDNLKPRQWQTFTTAALEQTRTLPLPSFTPIELGKGRGVIRDVRMSVHGGVSGRFIWPENHPLTGNRDFMNFWGILEGRKPRSAKIVHYYGTGYLDMSDFPAVNEKIKEAKEDIAQGMDGKAREAIEKTARETSRIHG</sequence>
<dbReference type="Proteomes" id="UP000008867">
    <property type="component" value="Chromosome 5"/>
</dbReference>
<gene>
    <name evidence="3" type="ORF">sr13364</name>
</gene>
<dbReference type="eggNOG" id="ENOG502RDRU">
    <property type="taxonomic scope" value="Eukaryota"/>
</dbReference>
<feature type="transmembrane region" description="Helical" evidence="2">
    <location>
        <begin position="7"/>
        <end position="26"/>
    </location>
</feature>
<reference evidence="3 4" key="1">
    <citation type="journal article" date="2010" name="Science">
        <title>Pathogenicity determinants in smut fungi revealed by genome comparison.</title>
        <authorList>
            <person name="Schirawski J."/>
            <person name="Mannhaupt G."/>
            <person name="Muench K."/>
            <person name="Brefort T."/>
            <person name="Schipper K."/>
            <person name="Doehlemann G."/>
            <person name="Di Stasio M."/>
            <person name="Roessel N."/>
            <person name="Mendoza-Mendoza A."/>
            <person name="Pester D."/>
            <person name="Mueller O."/>
            <person name="Winterberg B."/>
            <person name="Meyer E."/>
            <person name="Ghareeb H."/>
            <person name="Wollenberg T."/>
            <person name="Muensterkoetter M."/>
            <person name="Wong P."/>
            <person name="Walter M."/>
            <person name="Stukenbrock E."/>
            <person name="Gueldener U."/>
            <person name="Kahmann R."/>
        </authorList>
    </citation>
    <scope>NUCLEOTIDE SEQUENCE [LARGE SCALE GENOMIC DNA]</scope>
    <source>
        <strain evidence="4">SRZ2</strain>
    </source>
</reference>
<dbReference type="EMBL" id="FQ311470">
    <property type="protein sequence ID" value="CBQ72685.1"/>
    <property type="molecule type" value="Genomic_DNA"/>
</dbReference>
<feature type="region of interest" description="Disordered" evidence="1">
    <location>
        <begin position="459"/>
        <end position="482"/>
    </location>
</feature>
<keyword evidence="2" id="KW-1133">Transmembrane helix</keyword>
<keyword evidence="4" id="KW-1185">Reference proteome</keyword>
<dbReference type="HOGENOM" id="CLU_566408_0_0_1"/>
<evidence type="ECO:0000313" key="3">
    <source>
        <dbReference type="EMBL" id="CBQ72685.1"/>
    </source>
</evidence>
<organism evidence="3 4">
    <name type="scientific">Sporisorium reilianum (strain SRZ2)</name>
    <name type="common">Maize head smut fungus</name>
    <dbReference type="NCBI Taxonomy" id="999809"/>
    <lineage>
        <taxon>Eukaryota</taxon>
        <taxon>Fungi</taxon>
        <taxon>Dikarya</taxon>
        <taxon>Basidiomycota</taxon>
        <taxon>Ustilaginomycotina</taxon>
        <taxon>Ustilaginomycetes</taxon>
        <taxon>Ustilaginales</taxon>
        <taxon>Ustilaginaceae</taxon>
        <taxon>Sporisorium</taxon>
    </lineage>
</organism>
<dbReference type="OrthoDB" id="2558149at2759"/>
<proteinExistence type="predicted"/>
<evidence type="ECO:0000256" key="2">
    <source>
        <dbReference type="SAM" id="Phobius"/>
    </source>
</evidence>
<dbReference type="VEuPathDB" id="FungiDB:sr13364"/>
<evidence type="ECO:0000256" key="1">
    <source>
        <dbReference type="SAM" id="MobiDB-lite"/>
    </source>
</evidence>
<accession>E6ZZK5</accession>
<feature type="compositionally biased region" description="Polar residues" evidence="1">
    <location>
        <begin position="261"/>
        <end position="270"/>
    </location>
</feature>